<dbReference type="EMBL" id="JARGDH010000001">
    <property type="protein sequence ID" value="KAL0280302.1"/>
    <property type="molecule type" value="Genomic_DNA"/>
</dbReference>
<name>A0AAW2IES8_9NEOP</name>
<dbReference type="AlphaFoldDB" id="A0AAW2IES8"/>
<dbReference type="GO" id="GO:0005814">
    <property type="term" value="C:centriole"/>
    <property type="evidence" value="ECO:0007669"/>
    <property type="project" value="TreeGrafter"/>
</dbReference>
<organism evidence="2">
    <name type="scientific">Menopon gallinae</name>
    <name type="common">poultry shaft louse</name>
    <dbReference type="NCBI Taxonomy" id="328185"/>
    <lineage>
        <taxon>Eukaryota</taxon>
        <taxon>Metazoa</taxon>
        <taxon>Ecdysozoa</taxon>
        <taxon>Arthropoda</taxon>
        <taxon>Hexapoda</taxon>
        <taxon>Insecta</taxon>
        <taxon>Pterygota</taxon>
        <taxon>Neoptera</taxon>
        <taxon>Paraneoptera</taxon>
        <taxon>Psocodea</taxon>
        <taxon>Troctomorpha</taxon>
        <taxon>Phthiraptera</taxon>
        <taxon>Amblycera</taxon>
        <taxon>Menoponidae</taxon>
        <taxon>Menopon</taxon>
    </lineage>
</organism>
<gene>
    <name evidence="2" type="ORF">PYX00_001638</name>
</gene>
<proteinExistence type="predicted"/>
<accession>A0AAW2IES8</accession>
<dbReference type="EMBL" id="JARGDH010000001">
    <property type="protein sequence ID" value="KAL0280301.1"/>
    <property type="molecule type" value="Genomic_DNA"/>
</dbReference>
<feature type="coiled-coil region" evidence="1">
    <location>
        <begin position="20"/>
        <end position="61"/>
    </location>
</feature>
<dbReference type="PANTHER" id="PTHR35970">
    <property type="entry name" value="SODIUM CHANNEL AND CLATHRIN LINKER 1"/>
    <property type="match status" value="1"/>
</dbReference>
<keyword evidence="1" id="KW-0175">Coiled coil</keyword>
<evidence type="ECO:0000256" key="1">
    <source>
        <dbReference type="SAM" id="Coils"/>
    </source>
</evidence>
<dbReference type="EMBL" id="JARGDH010000001">
    <property type="protein sequence ID" value="KAL0280300.1"/>
    <property type="molecule type" value="Genomic_DNA"/>
</dbReference>
<evidence type="ECO:0000313" key="2">
    <source>
        <dbReference type="EMBL" id="KAL0280301.1"/>
    </source>
</evidence>
<dbReference type="PANTHER" id="PTHR35970:SF1">
    <property type="entry name" value="SODIUM CHANNEL AND CLATHRIN LINKER 1"/>
    <property type="match status" value="1"/>
</dbReference>
<dbReference type="InterPro" id="IPR038911">
    <property type="entry name" value="SCLT1"/>
</dbReference>
<sequence>MNFKMEKRFPEKSILKVNLAKEYEELISSMRKQLNLYEEEHTKLKEELNILLDENQSLHKKLDFEFRRKMKDENLPKILESEMVTNLKNQLDLCKKEKEKTFELYQTSTRLIEKLEDEIRNKERYRIVPREEKETRRVSFAPLQGKIRNAKDQLEMEMANREKLERDSVRYQTELAKMKLNLEANNSLIEDLKEKERKWREKCTRMEQDCDLLSATLECVTKSRNELESKLDLYVRQIQELSNGYNDAKNKVGEALDLVERAVSERDMCRIRESELQKEASKLQLCLEHVIEEAGKKVSEELEDMKKKYESNMHKITEEMPAIKNELERKTSELRKMTLKFKKLQKASAARLDREKISLIKGSETEMAILESQLDSIYKEMERAKLKNEELMAEKARAEDDLSKLRAAHQILLRSKERDEKKHEDEVSTLRGQLQKKVEDLTEFSKRMEFFLTRTRELQTENKSLMRLVENGNSERTRLKKALDIRTVQTNELEEHVESLKAMNEKWKNEIRTMTEEFETRIKEVKKECSSLKKKNWEVVRELETVRKTVKGLNTEE</sequence>
<dbReference type="GO" id="GO:0060271">
    <property type="term" value="P:cilium assembly"/>
    <property type="evidence" value="ECO:0007669"/>
    <property type="project" value="TreeGrafter"/>
</dbReference>
<feature type="coiled-coil region" evidence="1">
    <location>
        <begin position="105"/>
        <end position="251"/>
    </location>
</feature>
<feature type="coiled-coil region" evidence="1">
    <location>
        <begin position="299"/>
        <end position="433"/>
    </location>
</feature>
<protein>
    <submittedName>
        <fullName evidence="2">Uncharacterized protein</fullName>
    </submittedName>
</protein>
<comment type="caution">
    <text evidence="2">The sequence shown here is derived from an EMBL/GenBank/DDBJ whole genome shotgun (WGS) entry which is preliminary data.</text>
</comment>
<reference evidence="2" key="1">
    <citation type="journal article" date="2024" name="Gigascience">
        <title>Chromosome-level genome of the poultry shaft louse Menopon gallinae provides insight into the host-switching and adaptive evolution of parasitic lice.</title>
        <authorList>
            <person name="Xu Y."/>
            <person name="Ma L."/>
            <person name="Liu S."/>
            <person name="Liang Y."/>
            <person name="Liu Q."/>
            <person name="He Z."/>
            <person name="Tian L."/>
            <person name="Duan Y."/>
            <person name="Cai W."/>
            <person name="Li H."/>
            <person name="Song F."/>
        </authorList>
    </citation>
    <scope>NUCLEOTIDE SEQUENCE</scope>
    <source>
        <strain evidence="2">Cailab_2023a</strain>
    </source>
</reference>
<dbReference type="GO" id="GO:0045162">
    <property type="term" value="P:clustering of voltage-gated sodium channels"/>
    <property type="evidence" value="ECO:0007669"/>
    <property type="project" value="InterPro"/>
</dbReference>
<feature type="coiled-coil region" evidence="1">
    <location>
        <begin position="490"/>
        <end position="535"/>
    </location>
</feature>